<sequence>MSRFTDKVAVITGPTLVEPGGLNIAGAVAVEIAAEGGRVVLAGRDPEGTRRLERHLNEKFGEGTASAFQLDLTSEEQIAALMAHAVETFGAIDILLNIAAVYHPADGDIAGMSVDAWDNVMDISLRGSMLTTKHALPELVKRRGTIVNTSSTHALAGDSSFTAYGCAKAGVIALTEYTATQYWSAGVRCNAVVPGVTTSPKGQQVPQPVADIFARQLLREHSNSPQEAAKVYAFLASADSAGMNGAAVRVDAGMFAHQPFTQDLLDFGASVAASSGGR</sequence>
<dbReference type="Gene3D" id="3.40.50.720">
    <property type="entry name" value="NAD(P)-binding Rossmann-like Domain"/>
    <property type="match status" value="1"/>
</dbReference>
<dbReference type="EMBL" id="JAHBAY010000002">
    <property type="protein sequence ID" value="MBT0768636.1"/>
    <property type="molecule type" value="Genomic_DNA"/>
</dbReference>
<dbReference type="PANTHER" id="PTHR42760:SF115">
    <property type="entry name" value="3-OXOACYL-[ACYL-CARRIER-PROTEIN] REDUCTASE FABG"/>
    <property type="match status" value="1"/>
</dbReference>
<dbReference type="InterPro" id="IPR036291">
    <property type="entry name" value="NAD(P)-bd_dom_sf"/>
</dbReference>
<accession>A0ABS5TC71</accession>
<dbReference type="CDD" id="cd05233">
    <property type="entry name" value="SDR_c"/>
    <property type="match status" value="1"/>
</dbReference>
<dbReference type="RefSeq" id="WP_214154929.1">
    <property type="nucleotide sequence ID" value="NZ_JAHBAY010000002.1"/>
</dbReference>
<proteinExistence type="inferred from homology"/>
<keyword evidence="2" id="KW-0560">Oxidoreductase</keyword>
<gene>
    <name evidence="3" type="ORF">KIH74_06840</name>
</gene>
<dbReference type="InterPro" id="IPR002347">
    <property type="entry name" value="SDR_fam"/>
</dbReference>
<dbReference type="SUPFAM" id="SSF51735">
    <property type="entry name" value="NAD(P)-binding Rossmann-fold domains"/>
    <property type="match status" value="1"/>
</dbReference>
<dbReference type="PRINTS" id="PR00081">
    <property type="entry name" value="GDHRDH"/>
</dbReference>
<dbReference type="Pfam" id="PF13561">
    <property type="entry name" value="adh_short_C2"/>
    <property type="match status" value="1"/>
</dbReference>
<protein>
    <submittedName>
        <fullName evidence="3">SDR family oxidoreductase</fullName>
    </submittedName>
</protein>
<dbReference type="PANTHER" id="PTHR42760">
    <property type="entry name" value="SHORT-CHAIN DEHYDROGENASES/REDUCTASES FAMILY MEMBER"/>
    <property type="match status" value="1"/>
</dbReference>
<dbReference type="Proteomes" id="UP001197247">
    <property type="component" value="Unassembled WGS sequence"/>
</dbReference>
<keyword evidence="4" id="KW-1185">Reference proteome</keyword>
<name>A0ABS5TC71_9ACTN</name>
<evidence type="ECO:0000313" key="4">
    <source>
        <dbReference type="Proteomes" id="UP001197247"/>
    </source>
</evidence>
<dbReference type="PRINTS" id="PR00080">
    <property type="entry name" value="SDRFAMILY"/>
</dbReference>
<comment type="similarity">
    <text evidence="1">Belongs to the short-chain dehydrogenases/reductases (SDR) family.</text>
</comment>
<reference evidence="3 4" key="1">
    <citation type="submission" date="2021-05" db="EMBL/GenBank/DDBJ databases">
        <title>Kineosporia and Streptomyces sp. nov. two new marine actinobacteria isolated from Coral.</title>
        <authorList>
            <person name="Buangrab K."/>
            <person name="Sutthacheep M."/>
            <person name="Yeemin T."/>
            <person name="Harunari E."/>
            <person name="Igarashi Y."/>
            <person name="Kanchanasin P."/>
            <person name="Tanasupawat S."/>
            <person name="Phongsopitanun W."/>
        </authorList>
    </citation>
    <scope>NUCLEOTIDE SEQUENCE [LARGE SCALE GENOMIC DNA]</scope>
    <source>
        <strain evidence="3 4">J2-2</strain>
    </source>
</reference>
<evidence type="ECO:0000313" key="3">
    <source>
        <dbReference type="EMBL" id="MBT0768636.1"/>
    </source>
</evidence>
<evidence type="ECO:0000256" key="1">
    <source>
        <dbReference type="ARBA" id="ARBA00006484"/>
    </source>
</evidence>
<evidence type="ECO:0000256" key="2">
    <source>
        <dbReference type="ARBA" id="ARBA00023002"/>
    </source>
</evidence>
<comment type="caution">
    <text evidence="3">The sequence shown here is derived from an EMBL/GenBank/DDBJ whole genome shotgun (WGS) entry which is preliminary data.</text>
</comment>
<organism evidence="3 4">
    <name type="scientific">Kineosporia corallincola</name>
    <dbReference type="NCBI Taxonomy" id="2835133"/>
    <lineage>
        <taxon>Bacteria</taxon>
        <taxon>Bacillati</taxon>
        <taxon>Actinomycetota</taxon>
        <taxon>Actinomycetes</taxon>
        <taxon>Kineosporiales</taxon>
        <taxon>Kineosporiaceae</taxon>
        <taxon>Kineosporia</taxon>
    </lineage>
</organism>